<feature type="compositionally biased region" description="Polar residues" evidence="10">
    <location>
        <begin position="1393"/>
        <end position="1402"/>
    </location>
</feature>
<keyword evidence="13" id="KW-1185">Reference proteome</keyword>
<evidence type="ECO:0000313" key="12">
    <source>
        <dbReference type="EMBL" id="KAL3790009.1"/>
    </source>
</evidence>
<comment type="catalytic activity">
    <reaction evidence="8">
        <text>L-seryl-[protein] + ATP = O-phospho-L-seryl-[protein] + ADP + H(+)</text>
        <dbReference type="Rhea" id="RHEA:17989"/>
        <dbReference type="Rhea" id="RHEA-COMP:9863"/>
        <dbReference type="Rhea" id="RHEA-COMP:11604"/>
        <dbReference type="ChEBI" id="CHEBI:15378"/>
        <dbReference type="ChEBI" id="CHEBI:29999"/>
        <dbReference type="ChEBI" id="CHEBI:30616"/>
        <dbReference type="ChEBI" id="CHEBI:83421"/>
        <dbReference type="ChEBI" id="CHEBI:456216"/>
        <dbReference type="EC" id="2.7.11.1"/>
    </reaction>
</comment>
<dbReference type="EC" id="2.7.11.1" evidence="1"/>
<keyword evidence="4" id="KW-0547">Nucleotide-binding</keyword>
<dbReference type="PANTHER" id="PTHR13902">
    <property type="entry name" value="SERINE/THREONINE-PROTEIN KINASE WNK WITH NO LYSINE -RELATED"/>
    <property type="match status" value="1"/>
</dbReference>
<feature type="region of interest" description="Disordered" evidence="10">
    <location>
        <begin position="768"/>
        <end position="791"/>
    </location>
</feature>
<dbReference type="PROSITE" id="PS00108">
    <property type="entry name" value="PROTEIN_KINASE_ST"/>
    <property type="match status" value="1"/>
</dbReference>
<feature type="coiled-coil region" evidence="9">
    <location>
        <begin position="1235"/>
        <end position="1316"/>
    </location>
</feature>
<evidence type="ECO:0000256" key="4">
    <source>
        <dbReference type="ARBA" id="ARBA00022741"/>
    </source>
</evidence>
<keyword evidence="5" id="KW-0418">Kinase</keyword>
<feature type="compositionally biased region" description="Low complexity" evidence="10">
    <location>
        <begin position="326"/>
        <end position="346"/>
    </location>
</feature>
<organism evidence="12 13">
    <name type="scientific">Cyclotella cryptica</name>
    <dbReference type="NCBI Taxonomy" id="29204"/>
    <lineage>
        <taxon>Eukaryota</taxon>
        <taxon>Sar</taxon>
        <taxon>Stramenopiles</taxon>
        <taxon>Ochrophyta</taxon>
        <taxon>Bacillariophyta</taxon>
        <taxon>Coscinodiscophyceae</taxon>
        <taxon>Thalassiosirophycidae</taxon>
        <taxon>Stephanodiscales</taxon>
        <taxon>Stephanodiscaceae</taxon>
        <taxon>Cyclotella</taxon>
    </lineage>
</organism>
<dbReference type="InterPro" id="IPR011009">
    <property type="entry name" value="Kinase-like_dom_sf"/>
</dbReference>
<proteinExistence type="predicted"/>
<feature type="region of interest" description="Disordered" evidence="10">
    <location>
        <begin position="708"/>
        <end position="752"/>
    </location>
</feature>
<feature type="compositionally biased region" description="Polar residues" evidence="10">
    <location>
        <begin position="728"/>
        <end position="737"/>
    </location>
</feature>
<dbReference type="FunFam" id="1.10.510.10:FF:001565">
    <property type="entry name" value="WNK protein kinase"/>
    <property type="match status" value="1"/>
</dbReference>
<evidence type="ECO:0000256" key="5">
    <source>
        <dbReference type="ARBA" id="ARBA00022777"/>
    </source>
</evidence>
<dbReference type="SMART" id="SM00220">
    <property type="entry name" value="S_TKc"/>
    <property type="match status" value="1"/>
</dbReference>
<dbReference type="CDD" id="cd13983">
    <property type="entry name" value="STKc_WNK"/>
    <property type="match status" value="1"/>
</dbReference>
<evidence type="ECO:0000256" key="3">
    <source>
        <dbReference type="ARBA" id="ARBA00022679"/>
    </source>
</evidence>
<feature type="compositionally biased region" description="Polar residues" evidence="10">
    <location>
        <begin position="776"/>
        <end position="786"/>
    </location>
</feature>
<evidence type="ECO:0000256" key="2">
    <source>
        <dbReference type="ARBA" id="ARBA00022527"/>
    </source>
</evidence>
<evidence type="ECO:0000256" key="7">
    <source>
        <dbReference type="ARBA" id="ARBA00047899"/>
    </source>
</evidence>
<keyword evidence="2" id="KW-0723">Serine/threonine-protein kinase</keyword>
<accession>A0ABD3PQM6</accession>
<dbReference type="InterPro" id="IPR050588">
    <property type="entry name" value="WNK_Ser-Thr_kinase"/>
</dbReference>
<feature type="compositionally biased region" description="Low complexity" evidence="10">
    <location>
        <begin position="1375"/>
        <end position="1386"/>
    </location>
</feature>
<evidence type="ECO:0000313" key="13">
    <source>
        <dbReference type="Proteomes" id="UP001516023"/>
    </source>
</evidence>
<evidence type="ECO:0000256" key="6">
    <source>
        <dbReference type="ARBA" id="ARBA00022840"/>
    </source>
</evidence>
<name>A0ABD3PQM6_9STRA</name>
<comment type="caution">
    <text evidence="12">The sequence shown here is derived from an EMBL/GenBank/DDBJ whole genome shotgun (WGS) entry which is preliminary data.</text>
</comment>
<dbReference type="SUPFAM" id="SSF56112">
    <property type="entry name" value="Protein kinase-like (PK-like)"/>
    <property type="match status" value="1"/>
</dbReference>
<feature type="compositionally biased region" description="Polar residues" evidence="10">
    <location>
        <begin position="297"/>
        <end position="310"/>
    </location>
</feature>
<protein>
    <recommendedName>
        <fullName evidence="1">non-specific serine/threonine protein kinase</fullName>
        <ecNumber evidence="1">2.7.11.1</ecNumber>
    </recommendedName>
</protein>
<feature type="domain" description="Protein kinase" evidence="11">
    <location>
        <begin position="375"/>
        <end position="634"/>
    </location>
</feature>
<evidence type="ECO:0000256" key="8">
    <source>
        <dbReference type="ARBA" id="ARBA00048679"/>
    </source>
</evidence>
<evidence type="ECO:0000256" key="9">
    <source>
        <dbReference type="SAM" id="Coils"/>
    </source>
</evidence>
<feature type="region of interest" description="Disordered" evidence="10">
    <location>
        <begin position="661"/>
        <end position="689"/>
    </location>
</feature>
<dbReference type="GO" id="GO:0004674">
    <property type="term" value="F:protein serine/threonine kinase activity"/>
    <property type="evidence" value="ECO:0007669"/>
    <property type="project" value="UniProtKB-KW"/>
</dbReference>
<feature type="region of interest" description="Disordered" evidence="10">
    <location>
        <begin position="990"/>
        <end position="1051"/>
    </location>
</feature>
<keyword evidence="3" id="KW-0808">Transferase</keyword>
<dbReference type="FunFam" id="3.30.200.20:FF:000075">
    <property type="entry name" value="Probable serine/threonine-protein kinase WNK1"/>
    <property type="match status" value="1"/>
</dbReference>
<gene>
    <name evidence="12" type="ORF">HJC23_011365</name>
</gene>
<keyword evidence="6" id="KW-0067">ATP-binding</keyword>
<evidence type="ECO:0000259" key="11">
    <source>
        <dbReference type="PROSITE" id="PS50011"/>
    </source>
</evidence>
<dbReference type="PROSITE" id="PS50011">
    <property type="entry name" value="PROTEIN_KINASE_DOM"/>
    <property type="match status" value="1"/>
</dbReference>
<dbReference type="Pfam" id="PF00069">
    <property type="entry name" value="Pkinase"/>
    <property type="match status" value="1"/>
</dbReference>
<feature type="compositionally biased region" description="Basic and acidic residues" evidence="10">
    <location>
        <begin position="280"/>
        <end position="292"/>
    </location>
</feature>
<dbReference type="Gene3D" id="3.30.200.20">
    <property type="entry name" value="Phosphorylase Kinase, domain 1"/>
    <property type="match status" value="1"/>
</dbReference>
<dbReference type="EMBL" id="JABMIG020000134">
    <property type="protein sequence ID" value="KAL3790009.1"/>
    <property type="molecule type" value="Genomic_DNA"/>
</dbReference>
<comment type="catalytic activity">
    <reaction evidence="7">
        <text>L-threonyl-[protein] + ATP = O-phospho-L-threonyl-[protein] + ADP + H(+)</text>
        <dbReference type="Rhea" id="RHEA:46608"/>
        <dbReference type="Rhea" id="RHEA-COMP:11060"/>
        <dbReference type="Rhea" id="RHEA-COMP:11605"/>
        <dbReference type="ChEBI" id="CHEBI:15378"/>
        <dbReference type="ChEBI" id="CHEBI:30013"/>
        <dbReference type="ChEBI" id="CHEBI:30616"/>
        <dbReference type="ChEBI" id="CHEBI:61977"/>
        <dbReference type="ChEBI" id="CHEBI:456216"/>
        <dbReference type="EC" id="2.7.11.1"/>
    </reaction>
</comment>
<evidence type="ECO:0000256" key="1">
    <source>
        <dbReference type="ARBA" id="ARBA00012513"/>
    </source>
</evidence>
<evidence type="ECO:0000256" key="10">
    <source>
        <dbReference type="SAM" id="MobiDB-lite"/>
    </source>
</evidence>
<sequence length="1443" mass="158695">MTFPCAQDRGRIIDWLVIVIVIFNRYQLKGSMNDRGGAGEAAGGISSSAAMDDAGKTVVNGKELDNAVSLGARSSGGGLYGMAQKSPEGTYAGEATGAPIGLISCGHDGGSSRDSRSFSLGDTYDAYTKGGEQSRTSWLVRDQSRSLAFREKINRLILVGHVLAEALDICSITFLPRFLHKLYAGEDWPRDEARKKLSIWISHSKRLPAVDTATFAGDSCASIAAHNVTSSDNKIGDGYHLHGNEGEHNDVVEERQVSDTEQKTAFSPASLRRSYSMPEKTLKGDHDPERVEGGGTATPSTRLPSASLTSKHARVGAPSGEKANEQQLKQPQQSQQQQIQQPISLSSEDDEISMTLPQTLEQSTIVEKSPAERYIRFNEKLGSGAYKDVYRAYDTIEGIEVAWNVVKLHGVPKAERVRIVNEVRLLERLHHPNIISFHGSWVNRETERVIFVTEILSSGTLKSFVQKVQLIRWKIFKRWAIQILKGLEYLHSQDPPIIHRDLKCDNIFINGTSGDLRIGDFGLSTAISKKNQPLSVLGTPEFMSPELYDENYDEKVDIYAFGMLLLEIITNQVPYHECANPAQIYKKVISGIPPASLRRVKSENARNFILLCLGIGKDASLRPSAAELLNNPFLAKHVNDDGTIEVEPAIEEMVIDEMAPLESRPSSLRDGKGASLTISETASERSAEKFSDQYNAKYSHSIDGYELPSKGVGFPPNAEQDGVRDESTVSSKPSDNANGEPADDHFGEMPENEANMKRVKVLMGRGTALDDDEEPPSQQLEETSLSNPPPAPQIYHVPAPLQAAKSMMTRTISELDASSLGSAPQYKVSAVPHPEIPSSNDAINLALTLPDENQTTVEFVFDLVNDDPVQVAKEMVMELDEVPNDAVLDISEAISGLARHVRQQNFLAQKQQQHGMLMHQQGGIIQSQGIPQPQQPGLGGQQQVMYGSGYSGIGYQTPGAPMVQSHIGAGNDMSSTLQQQHQQTPHLIFQTPGGANMGEGNDGNPSLQQQPVPPAHVAFQSSSGPPIVQQHLGDQQHHHNVSFHTPGGTSNIQQNVMTKQQQQHVLGYQAPAGALGQQQQHSEAHSHISVPHHLRMGSDLSTQQTRQLSPVPQPTHMAVQRTQQLRPSSIPQLTQPNLSQQNVISLRSIDTSISTDEALPTQAPPVIQPTTHIKETQSLHEAVTVQSHDSGVQSAPTSLPQHKEAVIHGSQPPHMVVVPESSELEDGADDDGVDAEEMRKLEEEFEKRLQRAKKSFGTRMDNLHRSKVEAEAQHLMTLEKHEKERIEFEKRVRLAEEEQNRRLNQIEKEFMEKRNQFRQQRAGQFYSEKPPLHGGHKRSSSHFDPSLQRPTPAADLRRNISMQQPKTNDHRRNHSTQSSISCSASDISEDAQVDSSHNSPSSGGLFIEDIKNQPAPNHQPVRQVESSPSLANRDRSDSTSSPA</sequence>
<dbReference type="Proteomes" id="UP001516023">
    <property type="component" value="Unassembled WGS sequence"/>
</dbReference>
<dbReference type="InterPro" id="IPR000719">
    <property type="entry name" value="Prot_kinase_dom"/>
</dbReference>
<feature type="region of interest" description="Disordered" evidence="10">
    <location>
        <begin position="1326"/>
        <end position="1443"/>
    </location>
</feature>
<dbReference type="GO" id="GO:0005524">
    <property type="term" value="F:ATP binding"/>
    <property type="evidence" value="ECO:0007669"/>
    <property type="project" value="UniProtKB-KW"/>
</dbReference>
<dbReference type="InterPro" id="IPR008271">
    <property type="entry name" value="Ser/Thr_kinase_AS"/>
</dbReference>
<keyword evidence="9" id="KW-0175">Coiled coil</keyword>
<dbReference type="Gene3D" id="1.10.510.10">
    <property type="entry name" value="Transferase(Phosphotransferase) domain 1"/>
    <property type="match status" value="1"/>
</dbReference>
<reference evidence="12 13" key="1">
    <citation type="journal article" date="2020" name="G3 (Bethesda)">
        <title>Improved Reference Genome for Cyclotella cryptica CCMP332, a Model for Cell Wall Morphogenesis, Salinity Adaptation, and Lipid Production in Diatoms (Bacillariophyta).</title>
        <authorList>
            <person name="Roberts W.R."/>
            <person name="Downey K.M."/>
            <person name="Ruck E.C."/>
            <person name="Traller J.C."/>
            <person name="Alverson A.J."/>
        </authorList>
    </citation>
    <scope>NUCLEOTIDE SEQUENCE [LARGE SCALE GENOMIC DNA]</scope>
    <source>
        <strain evidence="12 13">CCMP332</strain>
    </source>
</reference>
<feature type="region of interest" description="Disordered" evidence="10">
    <location>
        <begin position="254"/>
        <end position="347"/>
    </location>
</feature>